<name>A0A9W5ITD9_NEISU</name>
<reference evidence="1 2" key="1">
    <citation type="submission" date="2010-01" db="EMBL/GenBank/DDBJ databases">
        <authorList>
            <person name="Weinstock G."/>
            <person name="Sodergren E."/>
            <person name="Clifton S."/>
            <person name="Fulton L."/>
            <person name="Fulton B."/>
            <person name="Courtney L."/>
            <person name="Fronick C."/>
            <person name="Harrison M."/>
            <person name="Strong C."/>
            <person name="Farmer C."/>
            <person name="Delahaunty K."/>
            <person name="Markovic C."/>
            <person name="Hall O."/>
            <person name="Minx P."/>
            <person name="Tomlinson C."/>
            <person name="Mitreva M."/>
            <person name="Nelson J."/>
            <person name="Hou S."/>
            <person name="Wollam A."/>
            <person name="Pepin K.H."/>
            <person name="Johnson M."/>
            <person name="Bhonagiri V."/>
            <person name="Nash W.E."/>
            <person name="Warren W."/>
            <person name="Chinwalla A."/>
            <person name="Mardis E.R."/>
            <person name="Wilson R.K."/>
        </authorList>
    </citation>
    <scope>NUCLEOTIDE SEQUENCE [LARGE SCALE GENOMIC DNA]</scope>
    <source>
        <strain evidence="1 2">NJ9703</strain>
    </source>
</reference>
<proteinExistence type="predicted"/>
<gene>
    <name evidence="1" type="ORF">NEISUBOT_03412</name>
</gene>
<dbReference type="EMBL" id="ACEO02000001">
    <property type="protein sequence ID" value="EFC53409.1"/>
    <property type="molecule type" value="Genomic_DNA"/>
</dbReference>
<protein>
    <submittedName>
        <fullName evidence="1">Uncharacterized protein</fullName>
    </submittedName>
</protein>
<accession>A0A9W5ITD9</accession>
<sequence length="41" mass="4789">MTDEVAFIFGLMAQISGRLKSRYRGIRQRYGHTLKVGFERV</sequence>
<dbReference type="AlphaFoldDB" id="A0A9W5ITD9"/>
<evidence type="ECO:0000313" key="1">
    <source>
        <dbReference type="EMBL" id="EFC53409.1"/>
    </source>
</evidence>
<dbReference type="Proteomes" id="UP000004621">
    <property type="component" value="Unassembled WGS sequence"/>
</dbReference>
<organism evidence="1 2">
    <name type="scientific">Neisseria subflava NJ9703</name>
    <dbReference type="NCBI Taxonomy" id="546268"/>
    <lineage>
        <taxon>Bacteria</taxon>
        <taxon>Pseudomonadati</taxon>
        <taxon>Pseudomonadota</taxon>
        <taxon>Betaproteobacteria</taxon>
        <taxon>Neisseriales</taxon>
        <taxon>Neisseriaceae</taxon>
        <taxon>Neisseria</taxon>
    </lineage>
</organism>
<comment type="caution">
    <text evidence="1">The sequence shown here is derived from an EMBL/GenBank/DDBJ whole genome shotgun (WGS) entry which is preliminary data.</text>
</comment>
<evidence type="ECO:0000313" key="2">
    <source>
        <dbReference type="Proteomes" id="UP000004621"/>
    </source>
</evidence>